<dbReference type="RefSeq" id="XP_075087880.1">
    <property type="nucleotide sequence ID" value="XM_075231779.1"/>
</dbReference>
<accession>A0AC58SSE2</accession>
<protein>
    <submittedName>
        <fullName evidence="2">Uncharacterized protein LOC142169851</fullName>
    </submittedName>
</protein>
<reference evidence="2" key="2">
    <citation type="submission" date="2025-08" db="UniProtKB">
        <authorList>
            <consortium name="RefSeq"/>
        </authorList>
    </citation>
    <scope>IDENTIFICATION</scope>
    <source>
        <tissue evidence="2">Leaf</tissue>
    </source>
</reference>
<proteinExistence type="predicted"/>
<evidence type="ECO:0000313" key="2">
    <source>
        <dbReference type="RefSeq" id="XP_075087880.1"/>
    </source>
</evidence>
<dbReference type="Proteomes" id="UP000790787">
    <property type="component" value="Chromosome 15"/>
</dbReference>
<gene>
    <name evidence="2" type="primary">LOC142169851</name>
</gene>
<evidence type="ECO:0000313" key="1">
    <source>
        <dbReference type="Proteomes" id="UP000790787"/>
    </source>
</evidence>
<sequence length="760" mass="85639">MHVWEDLWGCFDKVNRVRIFQLHREIATISQGTDSVSIYFTRLKELWAEYNAMRPSPNCGCAKSKKIVVRFLQQHLLQFLSGLNDSYDQARRQILVKTTELILNQAYAKIIESESQLTPPPGVNSIAEGNDITSLWNAKGTQQKPKRNFNLYCEHCKLKCHTKENCYQLVGYPPNYKGRKKNGATANNMTANNMTSFGRQLDQNSNMILGQHYHGGFISDSQGFATLDQGQGIMSSVVVGQSATNMNAGASPMVFTQEQYNQILKMLSKGNSTKATANAVGIVTPSLSNDRNDKWIDLHIRKVKGIGRIEEDRYHWYSKNKRPPSLVPSVFLKVHDEDELWHKRLGYVSWRILRQLSLVRSNMNNTKSSIVCPLAKNTRIPFPISNSRAAKPFDLSDVSTILKEFLLLVQTHFNTSIKVFRSDNGIEFFNSFYKALFSNAGIIHQSSYVHTPPQNRVVERKHKHILEVTRALRFQAGLPLRFWGICIFNVVYLINRIPSPVLGNKSPFEIFFGRQPNLAHLRFIGSLCYATITGAIGDKFGPRAEAAVHMGYFSTQKGYKLYSFSRKMFFICRDVIFKEDVFPFKSSQTSNAYMIPACSAPTPHMDPLSELPSTQDGLLTVQPSWVDGPSVEEPDVSPESFPSQSGSPIHGTHSGIHDTDEAPNPVLSSPEHFTQSSYSVASHSSPTNSPDIPYPQPRITARTFRPHGWLNDFVQGPLPSDHTSSSCIYPMSNYMCYTSLSASYLDSICSYYVINELDSL</sequence>
<keyword evidence="1" id="KW-1185">Reference proteome</keyword>
<reference evidence="1" key="1">
    <citation type="journal article" date="2014" name="Nat. Commun.">
        <title>The tobacco genome sequence and its comparison with those of tomato and potato.</title>
        <authorList>
            <person name="Sierro N."/>
            <person name="Battey J.N."/>
            <person name="Ouadi S."/>
            <person name="Bakaher N."/>
            <person name="Bovet L."/>
            <person name="Willig A."/>
            <person name="Goepfert S."/>
            <person name="Peitsch M.C."/>
            <person name="Ivanov N.V."/>
        </authorList>
    </citation>
    <scope>NUCLEOTIDE SEQUENCE [LARGE SCALE GENOMIC DNA]</scope>
</reference>
<organism evidence="1 2">
    <name type="scientific">Nicotiana tabacum</name>
    <name type="common">Common tobacco</name>
    <dbReference type="NCBI Taxonomy" id="4097"/>
    <lineage>
        <taxon>Eukaryota</taxon>
        <taxon>Viridiplantae</taxon>
        <taxon>Streptophyta</taxon>
        <taxon>Embryophyta</taxon>
        <taxon>Tracheophyta</taxon>
        <taxon>Spermatophyta</taxon>
        <taxon>Magnoliopsida</taxon>
        <taxon>eudicotyledons</taxon>
        <taxon>Gunneridae</taxon>
        <taxon>Pentapetalae</taxon>
        <taxon>asterids</taxon>
        <taxon>lamiids</taxon>
        <taxon>Solanales</taxon>
        <taxon>Solanaceae</taxon>
        <taxon>Nicotianoideae</taxon>
        <taxon>Nicotianeae</taxon>
        <taxon>Nicotiana</taxon>
    </lineage>
</organism>
<name>A0AC58SSE2_TOBAC</name>